<protein>
    <submittedName>
        <fullName evidence="1">Uncharacterized protein</fullName>
    </submittedName>
</protein>
<keyword evidence="2" id="KW-1185">Reference proteome</keyword>
<evidence type="ECO:0000313" key="1">
    <source>
        <dbReference type="EMBL" id="KAK9760096.1"/>
    </source>
</evidence>
<comment type="caution">
    <text evidence="1">The sequence shown here is derived from an EMBL/GenBank/DDBJ whole genome shotgun (WGS) entry which is preliminary data.</text>
</comment>
<dbReference type="Proteomes" id="UP001479436">
    <property type="component" value="Unassembled WGS sequence"/>
</dbReference>
<name>A0ABR2WF51_9FUNG</name>
<sequence>MSYMIKTIVSKFTRPLSARAVVVNGSRAYSVRKQVDQRDWMDAEESQGYVQEAIRSINEETINSLAGSHVHTIGAYRSQEEESITPSKLVRKDWMNTTEDYGYAQEAIRAVLQDTIHNPVGSNIHSIGSSIDFEQSSSEKSSKVTQPLKADWLDAEDFHLVIEAIRAFKSDTVNSLSLSPVLTAAQKLT</sequence>
<evidence type="ECO:0000313" key="2">
    <source>
        <dbReference type="Proteomes" id="UP001479436"/>
    </source>
</evidence>
<reference evidence="1 2" key="1">
    <citation type="submission" date="2023-04" db="EMBL/GenBank/DDBJ databases">
        <title>Genome of Basidiobolus ranarum AG-B5.</title>
        <authorList>
            <person name="Stajich J.E."/>
            <person name="Carter-House D."/>
            <person name="Gryganskyi A."/>
        </authorList>
    </citation>
    <scope>NUCLEOTIDE SEQUENCE [LARGE SCALE GENOMIC DNA]</scope>
    <source>
        <strain evidence="1 2">AG-B5</strain>
    </source>
</reference>
<dbReference type="EMBL" id="JASJQH010002559">
    <property type="protein sequence ID" value="KAK9760096.1"/>
    <property type="molecule type" value="Genomic_DNA"/>
</dbReference>
<gene>
    <name evidence="1" type="ORF">K7432_016223</name>
</gene>
<accession>A0ABR2WF51</accession>
<proteinExistence type="predicted"/>
<organism evidence="1 2">
    <name type="scientific">Basidiobolus ranarum</name>
    <dbReference type="NCBI Taxonomy" id="34480"/>
    <lineage>
        <taxon>Eukaryota</taxon>
        <taxon>Fungi</taxon>
        <taxon>Fungi incertae sedis</taxon>
        <taxon>Zoopagomycota</taxon>
        <taxon>Entomophthoromycotina</taxon>
        <taxon>Basidiobolomycetes</taxon>
        <taxon>Basidiobolales</taxon>
        <taxon>Basidiobolaceae</taxon>
        <taxon>Basidiobolus</taxon>
    </lineage>
</organism>